<keyword evidence="2" id="KW-1185">Reference proteome</keyword>
<comment type="caution">
    <text evidence="1">The sequence shown here is derived from an EMBL/GenBank/DDBJ whole genome shotgun (WGS) entry which is preliminary data.</text>
</comment>
<proteinExistence type="predicted"/>
<dbReference type="RefSeq" id="WP_311628599.1">
    <property type="nucleotide sequence ID" value="NZ_JAVREN010000002.1"/>
</dbReference>
<protein>
    <submittedName>
        <fullName evidence="1">DUF5685 family protein</fullName>
    </submittedName>
</protein>
<reference evidence="2" key="1">
    <citation type="submission" date="2023-07" db="EMBL/GenBank/DDBJ databases">
        <title>30 novel species of actinomycetes from the DSMZ collection.</title>
        <authorList>
            <person name="Nouioui I."/>
        </authorList>
    </citation>
    <scope>NUCLEOTIDE SEQUENCE [LARGE SCALE GENOMIC DNA]</scope>
    <source>
        <strain evidence="2">DSM 44917</strain>
    </source>
</reference>
<name>A0ABU2L2A7_9ACTN</name>
<evidence type="ECO:0000313" key="1">
    <source>
        <dbReference type="EMBL" id="MDT0305687.1"/>
    </source>
</evidence>
<dbReference type="Proteomes" id="UP001183388">
    <property type="component" value="Unassembled WGS sequence"/>
</dbReference>
<dbReference type="InterPro" id="IPR043740">
    <property type="entry name" value="DUF5685"/>
</dbReference>
<dbReference type="Pfam" id="PF18937">
    <property type="entry name" value="DUF5685"/>
    <property type="match status" value="1"/>
</dbReference>
<dbReference type="EMBL" id="JAVREN010000002">
    <property type="protein sequence ID" value="MDT0305687.1"/>
    <property type="molecule type" value="Genomic_DNA"/>
</dbReference>
<sequence length="411" mass="42695">MFGIIRPCRHRLPGGLGAEWLGHLCGLCLALRGTHGQAARIATNYDGLLISVLHDAQREPGTLGRRKAGPCALRGMRSATVADGEGARLAASVSLVLASAKLRDHVADGDGVFARRTMAAAARRVARGWDAAGARGGAGVGFDTAVLVEAVDRQPEVEALAGPGTPILEVTAPTEAATAAAFAHTAHLAGRPANAPRLAEAGRLFGRIAHLLDAVEDQGRDAAAGAWNPVTATGTPREEVRRLCDDAVLGVRLALREAEFTDRRLTRALLGNELRRAVDRVFGPACPHGAAGHGAVGHGTASHVPPGYVPPGHVPPGFVPPGGDPPPPPRRGRRRGLIGGCTVWALMCCSCQMCCRDPYHDPWTGEERQSWCQKCSDCCECCDCCSQCADCCTCGGEGGGDGGGCDCSCDC</sequence>
<organism evidence="1 2">
    <name type="scientific">Streptomyces boetiae</name>
    <dbReference type="NCBI Taxonomy" id="3075541"/>
    <lineage>
        <taxon>Bacteria</taxon>
        <taxon>Bacillati</taxon>
        <taxon>Actinomycetota</taxon>
        <taxon>Actinomycetes</taxon>
        <taxon>Kitasatosporales</taxon>
        <taxon>Streptomycetaceae</taxon>
        <taxon>Streptomyces</taxon>
    </lineage>
</organism>
<evidence type="ECO:0000313" key="2">
    <source>
        <dbReference type="Proteomes" id="UP001183388"/>
    </source>
</evidence>
<accession>A0ABU2L2A7</accession>
<gene>
    <name evidence="1" type="ORF">RM780_01745</name>
</gene>